<dbReference type="Proteomes" id="UP000215335">
    <property type="component" value="Unassembled WGS sequence"/>
</dbReference>
<proteinExistence type="predicted"/>
<dbReference type="EMBL" id="NNAY01002063">
    <property type="protein sequence ID" value="OXU22189.1"/>
    <property type="molecule type" value="Genomic_DNA"/>
</dbReference>
<evidence type="ECO:0000313" key="2">
    <source>
        <dbReference type="EMBL" id="OXU22189.1"/>
    </source>
</evidence>
<sequence>MNSYKLQTEQGADIGKVAVCDLKPCHDEAQFPGEAPESHNSDSTVPEPLSFPKKDEHAAISQLAPSAEATVSSAPQIPTSVIPKRRGRPRGSKKEAPPPTTTSPRRLRPRDK</sequence>
<feature type="compositionally biased region" description="Polar residues" evidence="1">
    <location>
        <begin position="69"/>
        <end position="79"/>
    </location>
</feature>
<reference evidence="2 3" key="1">
    <citation type="journal article" date="2017" name="Curr. Biol.">
        <title>The Evolution of Venom by Co-option of Single-Copy Genes.</title>
        <authorList>
            <person name="Martinson E.O."/>
            <person name="Mrinalini"/>
            <person name="Kelkar Y.D."/>
            <person name="Chang C.H."/>
            <person name="Werren J.H."/>
        </authorList>
    </citation>
    <scope>NUCLEOTIDE SEQUENCE [LARGE SCALE GENOMIC DNA]</scope>
    <source>
        <strain evidence="2 3">Alberta</strain>
        <tissue evidence="2">Whole body</tissue>
    </source>
</reference>
<comment type="caution">
    <text evidence="2">The sequence shown here is derived from an EMBL/GenBank/DDBJ whole genome shotgun (WGS) entry which is preliminary data.</text>
</comment>
<evidence type="ECO:0000313" key="3">
    <source>
        <dbReference type="Proteomes" id="UP000215335"/>
    </source>
</evidence>
<dbReference type="AlphaFoldDB" id="A0A232EV03"/>
<feature type="region of interest" description="Disordered" evidence="1">
    <location>
        <begin position="27"/>
        <end position="112"/>
    </location>
</feature>
<organism evidence="2 3">
    <name type="scientific">Trichomalopsis sarcophagae</name>
    <dbReference type="NCBI Taxonomy" id="543379"/>
    <lineage>
        <taxon>Eukaryota</taxon>
        <taxon>Metazoa</taxon>
        <taxon>Ecdysozoa</taxon>
        <taxon>Arthropoda</taxon>
        <taxon>Hexapoda</taxon>
        <taxon>Insecta</taxon>
        <taxon>Pterygota</taxon>
        <taxon>Neoptera</taxon>
        <taxon>Endopterygota</taxon>
        <taxon>Hymenoptera</taxon>
        <taxon>Apocrita</taxon>
        <taxon>Proctotrupomorpha</taxon>
        <taxon>Chalcidoidea</taxon>
        <taxon>Pteromalidae</taxon>
        <taxon>Pteromalinae</taxon>
        <taxon>Trichomalopsis</taxon>
    </lineage>
</organism>
<protein>
    <submittedName>
        <fullName evidence="2">Uncharacterized protein</fullName>
    </submittedName>
</protein>
<name>A0A232EV03_9HYME</name>
<gene>
    <name evidence="2" type="ORF">TSAR_013653</name>
</gene>
<keyword evidence="3" id="KW-1185">Reference proteome</keyword>
<accession>A0A232EV03</accession>
<evidence type="ECO:0000256" key="1">
    <source>
        <dbReference type="SAM" id="MobiDB-lite"/>
    </source>
</evidence>